<dbReference type="EMBL" id="CADCXV010000336">
    <property type="protein sequence ID" value="CAB0029703.1"/>
    <property type="molecule type" value="Genomic_DNA"/>
</dbReference>
<keyword evidence="1" id="KW-0812">Transmembrane</keyword>
<name>A0A6H5HX62_9HYME</name>
<evidence type="ECO:0000256" key="1">
    <source>
        <dbReference type="SAM" id="Phobius"/>
    </source>
</evidence>
<keyword evidence="1" id="KW-1133">Transmembrane helix</keyword>
<dbReference type="OrthoDB" id="110174at2759"/>
<evidence type="ECO:0000313" key="2">
    <source>
        <dbReference type="EMBL" id="CAB0029703.1"/>
    </source>
</evidence>
<dbReference type="AlphaFoldDB" id="A0A6H5HX62"/>
<feature type="transmembrane region" description="Helical" evidence="1">
    <location>
        <begin position="206"/>
        <end position="227"/>
    </location>
</feature>
<evidence type="ECO:0000313" key="3">
    <source>
        <dbReference type="Proteomes" id="UP000479190"/>
    </source>
</evidence>
<protein>
    <recommendedName>
        <fullName evidence="4">Transmembrane protein 177</fullName>
    </recommendedName>
</protein>
<proteinExistence type="predicted"/>
<dbReference type="PANTHER" id="PTHR21824:SF4">
    <property type="entry name" value="TRANSMEMBRANE PROTEIN 177"/>
    <property type="match status" value="1"/>
</dbReference>
<dbReference type="Proteomes" id="UP000479190">
    <property type="component" value="Unassembled WGS sequence"/>
</dbReference>
<dbReference type="InterPro" id="IPR026620">
    <property type="entry name" value="TMEM177"/>
</dbReference>
<keyword evidence="1" id="KW-0472">Membrane</keyword>
<dbReference type="GO" id="GO:0016020">
    <property type="term" value="C:membrane"/>
    <property type="evidence" value="ECO:0007669"/>
    <property type="project" value="TreeGrafter"/>
</dbReference>
<keyword evidence="3" id="KW-1185">Reference proteome</keyword>
<reference evidence="2 3" key="1">
    <citation type="submission" date="2020-02" db="EMBL/GenBank/DDBJ databases">
        <authorList>
            <person name="Ferguson B K."/>
        </authorList>
    </citation>
    <scope>NUCLEOTIDE SEQUENCE [LARGE SCALE GENOMIC DNA]</scope>
</reference>
<gene>
    <name evidence="2" type="ORF">TBRA_LOCUS1731</name>
</gene>
<dbReference type="PANTHER" id="PTHR21824">
    <property type="entry name" value="TRANSMEMBRANE PROTEIN 177"/>
    <property type="match status" value="1"/>
</dbReference>
<accession>A0A6H5HX62</accession>
<organism evidence="2 3">
    <name type="scientific">Trichogramma brassicae</name>
    <dbReference type="NCBI Taxonomy" id="86971"/>
    <lineage>
        <taxon>Eukaryota</taxon>
        <taxon>Metazoa</taxon>
        <taxon>Ecdysozoa</taxon>
        <taxon>Arthropoda</taxon>
        <taxon>Hexapoda</taxon>
        <taxon>Insecta</taxon>
        <taxon>Pterygota</taxon>
        <taxon>Neoptera</taxon>
        <taxon>Endopterygota</taxon>
        <taxon>Hymenoptera</taxon>
        <taxon>Apocrita</taxon>
        <taxon>Proctotrupomorpha</taxon>
        <taxon>Chalcidoidea</taxon>
        <taxon>Trichogrammatidae</taxon>
        <taxon>Trichogramma</taxon>
    </lineage>
</organism>
<feature type="transmembrane region" description="Helical" evidence="1">
    <location>
        <begin position="15"/>
        <end position="36"/>
    </location>
</feature>
<evidence type="ECO:0008006" key="4">
    <source>
        <dbReference type="Google" id="ProtNLM"/>
    </source>
</evidence>
<sequence>MKVPPKFTPQKPHRMAIIATSSAIALSMGSFLIEFLPHSFFLDKYKNLIHLESLGIPVQLDTKILNLFDKVMEDLKMSEYLKKKFEAFAITGFNLHHAGFPDSRFGAIIGIPNHFTYQEKSDVDYVDIRLGYDRKPLNLYHPATENLINSLVLSEKAKKFGIAREVLMSQKQLPLYKSLESPTVITLSVLGTELLRTKMKLHNKPWTFTILTYLATSTVAYAVWFQIRDSLKTYYEKNVDEQLAKLGKEYIEGGKEFYDKLISRNIALRALLGPQGAKTFNRDGDEQFLIRVKTVPLSQRKKFFYEFKEENEL</sequence>